<proteinExistence type="predicted"/>
<name>A0A2P2PRI0_RHIMU</name>
<dbReference type="EMBL" id="GGEC01076775">
    <property type="protein sequence ID" value="MBX57259.1"/>
    <property type="molecule type" value="Transcribed_RNA"/>
</dbReference>
<evidence type="ECO:0000313" key="1">
    <source>
        <dbReference type="EMBL" id="MBX57259.1"/>
    </source>
</evidence>
<protein>
    <submittedName>
        <fullName evidence="1">Uncharacterized protein</fullName>
    </submittedName>
</protein>
<organism evidence="1">
    <name type="scientific">Rhizophora mucronata</name>
    <name type="common">Asiatic mangrove</name>
    <dbReference type="NCBI Taxonomy" id="61149"/>
    <lineage>
        <taxon>Eukaryota</taxon>
        <taxon>Viridiplantae</taxon>
        <taxon>Streptophyta</taxon>
        <taxon>Embryophyta</taxon>
        <taxon>Tracheophyta</taxon>
        <taxon>Spermatophyta</taxon>
        <taxon>Magnoliopsida</taxon>
        <taxon>eudicotyledons</taxon>
        <taxon>Gunneridae</taxon>
        <taxon>Pentapetalae</taxon>
        <taxon>rosids</taxon>
        <taxon>fabids</taxon>
        <taxon>Malpighiales</taxon>
        <taxon>Rhizophoraceae</taxon>
        <taxon>Rhizophora</taxon>
    </lineage>
</organism>
<sequence>MTAWRYRSVNWNGQY</sequence>
<reference evidence="1" key="1">
    <citation type="submission" date="2018-02" db="EMBL/GenBank/DDBJ databases">
        <title>Rhizophora mucronata_Transcriptome.</title>
        <authorList>
            <person name="Meera S.P."/>
            <person name="Sreeshan A."/>
            <person name="Augustine A."/>
        </authorList>
    </citation>
    <scope>NUCLEOTIDE SEQUENCE</scope>
    <source>
        <tissue evidence="1">Leaf</tissue>
    </source>
</reference>
<accession>A0A2P2PRI0</accession>